<sequence>MRNELDLKMLYFFRALYLSGNVSQASDQLALSQPSGSLLLKRLREEFNDMLFVRAGQKMAPTPAAQQIFATVSAILDLVDNQLDTSLPFDPVTSQRRFTLAMADISQMTLIPRLLALCKQQGAHQIQFAIREIDDGLYAQLESGEINLAIGYLTDLPDSFYQQRLFDEHYVCLSSAVHPRIQQAPDLSAWRRERHVMVRGDGSGHADTERYLMRHGIEPQIAMIVPNFLGVGGIVASSELLATVPGQVAAWFSASSACIAWPLPVPFPSFTIRQVWHQRYHHDPGLIWLRQQLSRLSQAG</sequence>
<dbReference type="InterPro" id="IPR000847">
    <property type="entry name" value="LysR_HTH_N"/>
</dbReference>
<organism evidence="6 7">
    <name type="scientific">Shimwellia blattae (strain ATCC 29907 / DSM 4481 / JCM 1650 / NBRC 105725 / CDC 9005-74)</name>
    <name type="common">Escherichia blattae</name>
    <dbReference type="NCBI Taxonomy" id="630626"/>
    <lineage>
        <taxon>Bacteria</taxon>
        <taxon>Pseudomonadati</taxon>
        <taxon>Pseudomonadota</taxon>
        <taxon>Gammaproteobacteria</taxon>
        <taxon>Enterobacterales</taxon>
        <taxon>Enterobacteriaceae</taxon>
        <taxon>Shimwellia</taxon>
    </lineage>
</organism>
<proteinExistence type="inferred from homology"/>
<dbReference type="PANTHER" id="PTHR30118:SF15">
    <property type="entry name" value="TRANSCRIPTIONAL REGULATORY PROTEIN"/>
    <property type="match status" value="1"/>
</dbReference>
<dbReference type="CDD" id="cd08459">
    <property type="entry name" value="PBP2_DntR_NahR_LinR_like"/>
    <property type="match status" value="1"/>
</dbReference>
<reference evidence="6 7" key="1">
    <citation type="journal article" date="2012" name="J. Bacteriol.">
        <title>Complete genome sequence of the B12-producing Shimwellia blattae strain DSM 4481, isolated from a cockroach.</title>
        <authorList>
            <person name="Brzuszkiewicz E."/>
            <person name="Waschkowitz T."/>
            <person name="Wiezer A."/>
            <person name="Daniel R."/>
        </authorList>
    </citation>
    <scope>NUCLEOTIDE SEQUENCE [LARGE SCALE GENOMIC DNA]</scope>
    <source>
        <strain evidence="7">ATCC 29907 / DSM 4481 / JCM 1650 / NBRC 105725 / CDC 9005-74</strain>
    </source>
</reference>
<evidence type="ECO:0000313" key="7">
    <source>
        <dbReference type="Proteomes" id="UP000001955"/>
    </source>
</evidence>
<accession>K6W2M0</accession>
<feature type="domain" description="HTH lysR-type" evidence="5">
    <location>
        <begin position="5"/>
        <end position="62"/>
    </location>
</feature>
<gene>
    <name evidence="6" type="ordered locus">EBL_c36960</name>
</gene>
<dbReference type="GO" id="GO:0003677">
    <property type="term" value="F:DNA binding"/>
    <property type="evidence" value="ECO:0007669"/>
    <property type="project" value="UniProtKB-KW"/>
</dbReference>
<evidence type="ECO:0000313" key="6">
    <source>
        <dbReference type="EMBL" id="AFJ48747.1"/>
    </source>
</evidence>
<dbReference type="PATRIC" id="fig|630626.3.peg.3615"/>
<dbReference type="PROSITE" id="PS50931">
    <property type="entry name" value="HTH_LYSR"/>
    <property type="match status" value="1"/>
</dbReference>
<dbReference type="Pfam" id="PF03466">
    <property type="entry name" value="LysR_substrate"/>
    <property type="match status" value="1"/>
</dbReference>
<dbReference type="SUPFAM" id="SSF53850">
    <property type="entry name" value="Periplasmic binding protein-like II"/>
    <property type="match status" value="1"/>
</dbReference>
<protein>
    <submittedName>
        <fullName evidence="6">Putative transcriptional regulator</fullName>
    </submittedName>
</protein>
<dbReference type="Gene3D" id="3.40.190.10">
    <property type="entry name" value="Periplasmic binding protein-like II"/>
    <property type="match status" value="2"/>
</dbReference>
<dbReference type="RefSeq" id="WP_002445434.1">
    <property type="nucleotide sequence ID" value="NC_017910.1"/>
</dbReference>
<keyword evidence="7" id="KW-1185">Reference proteome</keyword>
<dbReference type="EMBL" id="CP001560">
    <property type="protein sequence ID" value="AFJ48747.1"/>
    <property type="molecule type" value="Genomic_DNA"/>
</dbReference>
<dbReference type="HOGENOM" id="CLU_039613_39_0_6"/>
<dbReference type="OrthoDB" id="8839911at2"/>
<dbReference type="InterPro" id="IPR036390">
    <property type="entry name" value="WH_DNA-bd_sf"/>
</dbReference>
<dbReference type="eggNOG" id="COG0583">
    <property type="taxonomic scope" value="Bacteria"/>
</dbReference>
<dbReference type="GO" id="GO:0003700">
    <property type="term" value="F:DNA-binding transcription factor activity"/>
    <property type="evidence" value="ECO:0007669"/>
    <property type="project" value="InterPro"/>
</dbReference>
<dbReference type="InterPro" id="IPR050389">
    <property type="entry name" value="LysR-type_TF"/>
</dbReference>
<keyword evidence="3" id="KW-0238">DNA-binding</keyword>
<name>I2BDZ3_SHIBC</name>
<accession>I2BDZ3</accession>
<dbReference type="Pfam" id="PF00126">
    <property type="entry name" value="HTH_1"/>
    <property type="match status" value="1"/>
</dbReference>
<evidence type="ECO:0000256" key="2">
    <source>
        <dbReference type="ARBA" id="ARBA00023015"/>
    </source>
</evidence>
<dbReference type="Gene3D" id="1.10.10.10">
    <property type="entry name" value="Winged helix-like DNA-binding domain superfamily/Winged helix DNA-binding domain"/>
    <property type="match status" value="1"/>
</dbReference>
<dbReference type="PANTHER" id="PTHR30118">
    <property type="entry name" value="HTH-TYPE TRANSCRIPTIONAL REGULATOR LEUO-RELATED"/>
    <property type="match status" value="1"/>
</dbReference>
<dbReference type="AlphaFoldDB" id="I2BDZ3"/>
<keyword evidence="2" id="KW-0805">Transcription regulation</keyword>
<evidence type="ECO:0000256" key="3">
    <source>
        <dbReference type="ARBA" id="ARBA00023125"/>
    </source>
</evidence>
<evidence type="ECO:0000259" key="5">
    <source>
        <dbReference type="PROSITE" id="PS50931"/>
    </source>
</evidence>
<dbReference type="Proteomes" id="UP000001955">
    <property type="component" value="Chromosome"/>
</dbReference>
<evidence type="ECO:0000256" key="4">
    <source>
        <dbReference type="ARBA" id="ARBA00023163"/>
    </source>
</evidence>
<dbReference type="InterPro" id="IPR036388">
    <property type="entry name" value="WH-like_DNA-bd_sf"/>
</dbReference>
<keyword evidence="4" id="KW-0804">Transcription</keyword>
<dbReference type="InterPro" id="IPR005119">
    <property type="entry name" value="LysR_subst-bd"/>
</dbReference>
<dbReference type="SUPFAM" id="SSF46785">
    <property type="entry name" value="Winged helix' DNA-binding domain"/>
    <property type="match status" value="1"/>
</dbReference>
<dbReference type="STRING" id="630626.EBL_c36960"/>
<comment type="similarity">
    <text evidence="1">Belongs to the LysR transcriptional regulatory family.</text>
</comment>
<dbReference type="KEGG" id="ebt:EBL_c36960"/>
<evidence type="ECO:0000256" key="1">
    <source>
        <dbReference type="ARBA" id="ARBA00009437"/>
    </source>
</evidence>